<dbReference type="PANTHER" id="PTHR40940">
    <property type="entry name" value="PROTEIN BATD-RELATED"/>
    <property type="match status" value="1"/>
</dbReference>
<keyword evidence="2" id="KW-0732">Signal</keyword>
<dbReference type="RefSeq" id="WP_075800594.1">
    <property type="nucleotide sequence ID" value="NZ_CP015584.1"/>
</dbReference>
<dbReference type="KEGG" id="rgi:RGI145_21510"/>
<reference evidence="4 5" key="1">
    <citation type="submission" date="2016-05" db="EMBL/GenBank/DDBJ databases">
        <title>Complete Genome and Methylome Analysis of Psychrotrophic Bacterial Isolates from Antarctic Lake Untersee.</title>
        <authorList>
            <person name="Fomenkov A."/>
            <person name="Akimov V.N."/>
            <person name="Vasilyeva L.V."/>
            <person name="Andersen D."/>
            <person name="Vincze T."/>
            <person name="Roberts R.J."/>
        </authorList>
    </citation>
    <scope>NUCLEOTIDE SEQUENCE [LARGE SCALE GENOMIC DNA]</scope>
    <source>
        <strain evidence="4 5">U14-5</strain>
    </source>
</reference>
<evidence type="ECO:0000313" key="4">
    <source>
        <dbReference type="EMBL" id="APT59883.1"/>
    </source>
</evidence>
<dbReference type="Proteomes" id="UP000185494">
    <property type="component" value="Chromosome 2"/>
</dbReference>
<evidence type="ECO:0000256" key="1">
    <source>
        <dbReference type="SAM" id="MobiDB-lite"/>
    </source>
</evidence>
<dbReference type="AlphaFoldDB" id="A0A1L7AM80"/>
<proteinExistence type="predicted"/>
<dbReference type="PANTHER" id="PTHR40940:SF1">
    <property type="entry name" value="PROTEIN BATD"/>
    <property type="match status" value="1"/>
</dbReference>
<feature type="chain" id="PRO_5013041163" description="DUF7939 domain-containing protein" evidence="2">
    <location>
        <begin position="19"/>
        <end position="440"/>
    </location>
</feature>
<dbReference type="InterPro" id="IPR025738">
    <property type="entry name" value="BatD"/>
</dbReference>
<dbReference type="InterPro" id="IPR057699">
    <property type="entry name" value="DUF7939"/>
</dbReference>
<feature type="region of interest" description="Disordered" evidence="1">
    <location>
        <begin position="405"/>
        <end position="440"/>
    </location>
</feature>
<evidence type="ECO:0000259" key="3">
    <source>
        <dbReference type="Pfam" id="PF25607"/>
    </source>
</evidence>
<name>A0A1L7AM80_9PROT</name>
<gene>
    <name evidence="4" type="ORF">RGI145_21510</name>
</gene>
<accession>A0A1L7AM80</accession>
<evidence type="ECO:0000256" key="2">
    <source>
        <dbReference type="SAM" id="SignalP"/>
    </source>
</evidence>
<sequence length="440" mass="46165">MTKRRAALLLLAPLTAAAQEPPSLALRLEREGSGPVWLGQHVGITATLRTPIRFASSPLFPELAFQGRAIALPNGTTTPGSERVGAENWVVLQHTYDVFPAEAGLLAIAPVTMTVSVGTGEGDVSAARARSAPLALEVRLPPGTTDPARLVTSRSLHLTVAQEGDPARVPVGEAITRTVTLLAEDSSAMLLPPMPWAVPDGVRAYPDPPRLADRSDRGVLSATRIDRAAFVPQRPGRYELPGATLQWFEPHSGRMQVLAVPPLTVQAVAAAPGEVAVTAPGRRPWRVALGLAGGLTLAAALGWWLRRRQQRPTDPEAEAFGGLRRTCRAGDAPAAMAALLRWAALASPPGAPPIIARLAALAGVPALETEAAALASRRYGPGVPAAGWRGDALLRAARTARHALRRPAATGRHGTGRLPALNPGTEARPAPRVTLPGWAR</sequence>
<dbReference type="EMBL" id="CP015584">
    <property type="protein sequence ID" value="APT59883.1"/>
    <property type="molecule type" value="Genomic_DNA"/>
</dbReference>
<protein>
    <recommendedName>
        <fullName evidence="3">DUF7939 domain-containing protein</fullName>
    </recommendedName>
</protein>
<feature type="domain" description="DUF7939" evidence="3">
    <location>
        <begin position="317"/>
        <end position="402"/>
    </location>
</feature>
<organism evidence="4 5">
    <name type="scientific">Roseomonas gilardii</name>
    <dbReference type="NCBI Taxonomy" id="257708"/>
    <lineage>
        <taxon>Bacteria</taxon>
        <taxon>Pseudomonadati</taxon>
        <taxon>Pseudomonadota</taxon>
        <taxon>Alphaproteobacteria</taxon>
        <taxon>Acetobacterales</taxon>
        <taxon>Roseomonadaceae</taxon>
        <taxon>Roseomonas</taxon>
    </lineage>
</organism>
<evidence type="ECO:0000313" key="5">
    <source>
        <dbReference type="Proteomes" id="UP000185494"/>
    </source>
</evidence>
<feature type="signal peptide" evidence="2">
    <location>
        <begin position="1"/>
        <end position="18"/>
    </location>
</feature>
<dbReference type="STRING" id="257708.RGI145_21510"/>
<dbReference type="Pfam" id="PF25607">
    <property type="entry name" value="DUF7939"/>
    <property type="match status" value="1"/>
</dbReference>